<keyword evidence="16" id="KW-1185">Reference proteome</keyword>
<feature type="domain" description="Alpha-D-phosphohexomutase alpha/beta/alpha" evidence="12">
    <location>
        <begin position="56"/>
        <end position="194"/>
    </location>
</feature>
<dbReference type="GO" id="GO:0008973">
    <property type="term" value="F:phosphopentomutase activity"/>
    <property type="evidence" value="ECO:0007669"/>
    <property type="project" value="TreeGrafter"/>
</dbReference>
<dbReference type="CDD" id="cd05799">
    <property type="entry name" value="PGM2"/>
    <property type="match status" value="1"/>
</dbReference>
<protein>
    <recommendedName>
        <fullName evidence="17">Phosphoglucomutase</fullName>
    </recommendedName>
</protein>
<evidence type="ECO:0000313" key="15">
    <source>
        <dbReference type="EMBL" id="KAK3674559.1"/>
    </source>
</evidence>
<evidence type="ECO:0000256" key="3">
    <source>
        <dbReference type="ARBA" id="ARBA00010231"/>
    </source>
</evidence>
<dbReference type="InterPro" id="IPR005844">
    <property type="entry name" value="A-D-PHexomutase_a/b/a-I"/>
</dbReference>
<feature type="domain" description="Alpha-D-phosphohexomutase alpha/beta/alpha" evidence="13">
    <location>
        <begin position="235"/>
        <end position="325"/>
    </location>
</feature>
<dbReference type="Proteomes" id="UP001274830">
    <property type="component" value="Unassembled WGS sequence"/>
</dbReference>
<evidence type="ECO:0000256" key="8">
    <source>
        <dbReference type="ARBA" id="ARBA00022842"/>
    </source>
</evidence>
<keyword evidence="4" id="KW-0963">Cytoplasm</keyword>
<dbReference type="Pfam" id="PF02879">
    <property type="entry name" value="PGM_PMM_II"/>
    <property type="match status" value="1"/>
</dbReference>
<dbReference type="InterPro" id="IPR016066">
    <property type="entry name" value="A-D-PHexomutase_CS"/>
</dbReference>
<comment type="similarity">
    <text evidence="3 11">Belongs to the phosphohexose mutase family.</text>
</comment>
<dbReference type="GO" id="GO:0000287">
    <property type="term" value="F:magnesium ion binding"/>
    <property type="evidence" value="ECO:0007669"/>
    <property type="project" value="InterPro"/>
</dbReference>
<dbReference type="SUPFAM" id="SSF53738">
    <property type="entry name" value="Phosphoglucomutase, first 3 domains"/>
    <property type="match status" value="3"/>
</dbReference>
<evidence type="ECO:0000256" key="4">
    <source>
        <dbReference type="ARBA" id="ARBA00022490"/>
    </source>
</evidence>
<keyword evidence="5" id="KW-0313">Glucose metabolism</keyword>
<dbReference type="InterPro" id="IPR005846">
    <property type="entry name" value="A-D-PHexomutase_a/b/a-III"/>
</dbReference>
<evidence type="ECO:0000259" key="12">
    <source>
        <dbReference type="Pfam" id="PF02878"/>
    </source>
</evidence>
<evidence type="ECO:0000259" key="14">
    <source>
        <dbReference type="Pfam" id="PF02880"/>
    </source>
</evidence>
<keyword evidence="6" id="KW-0597">Phosphoprotein</keyword>
<dbReference type="Pfam" id="PF02878">
    <property type="entry name" value="PGM_PMM_I"/>
    <property type="match status" value="1"/>
</dbReference>
<dbReference type="GO" id="GO:0006006">
    <property type="term" value="P:glucose metabolic process"/>
    <property type="evidence" value="ECO:0007669"/>
    <property type="project" value="UniProtKB-KW"/>
</dbReference>
<dbReference type="AlphaFoldDB" id="A0AAE0WMV0"/>
<dbReference type="InterPro" id="IPR005845">
    <property type="entry name" value="A-D-PHexomutase_a/b/a-II"/>
</dbReference>
<comment type="subcellular location">
    <subcellularLocation>
        <location evidence="2">Cytoplasm</location>
    </subcellularLocation>
</comment>
<comment type="cofactor">
    <cofactor evidence="1">
        <name>Mg(2+)</name>
        <dbReference type="ChEBI" id="CHEBI:18420"/>
    </cofactor>
</comment>
<evidence type="ECO:0008006" key="17">
    <source>
        <dbReference type="Google" id="ProtNLM"/>
    </source>
</evidence>
<dbReference type="PANTHER" id="PTHR45745">
    <property type="entry name" value="PHOSPHOMANNOMUTASE 45A"/>
    <property type="match status" value="1"/>
</dbReference>
<dbReference type="SUPFAM" id="SSF55957">
    <property type="entry name" value="Phosphoglucomutase, C-terminal domain"/>
    <property type="match status" value="1"/>
</dbReference>
<dbReference type="InterPro" id="IPR036900">
    <property type="entry name" value="A-D-PHexomutase_C_sf"/>
</dbReference>
<gene>
    <name evidence="15" type="ORF">LTR78_005645</name>
</gene>
<evidence type="ECO:0000256" key="9">
    <source>
        <dbReference type="ARBA" id="ARBA00023235"/>
    </source>
</evidence>
<evidence type="ECO:0000256" key="2">
    <source>
        <dbReference type="ARBA" id="ARBA00004496"/>
    </source>
</evidence>
<keyword evidence="9" id="KW-0413">Isomerase</keyword>
<keyword evidence="10" id="KW-0119">Carbohydrate metabolism</keyword>
<dbReference type="Gene3D" id="3.30.310.50">
    <property type="entry name" value="Alpha-D-phosphohexomutase, C-terminal domain"/>
    <property type="match status" value="1"/>
</dbReference>
<keyword evidence="7 11" id="KW-0479">Metal-binding</keyword>
<evidence type="ECO:0000256" key="7">
    <source>
        <dbReference type="ARBA" id="ARBA00022723"/>
    </source>
</evidence>
<comment type="caution">
    <text evidence="15">The sequence shown here is derived from an EMBL/GenBank/DDBJ whole genome shotgun (WGS) entry which is preliminary data.</text>
</comment>
<name>A0AAE0WMV0_9PEZI</name>
<evidence type="ECO:0000313" key="16">
    <source>
        <dbReference type="Proteomes" id="UP001274830"/>
    </source>
</evidence>
<dbReference type="Pfam" id="PF02880">
    <property type="entry name" value="PGM_PMM_III"/>
    <property type="match status" value="1"/>
</dbReference>
<dbReference type="Gene3D" id="3.40.120.10">
    <property type="entry name" value="Alpha-D-Glucose-1,6-Bisphosphate, subunit A, domain 3"/>
    <property type="match status" value="3"/>
</dbReference>
<dbReference type="GO" id="GO:0005737">
    <property type="term" value="C:cytoplasm"/>
    <property type="evidence" value="ECO:0007669"/>
    <property type="project" value="UniProtKB-SubCell"/>
</dbReference>
<proteinExistence type="inferred from homology"/>
<evidence type="ECO:0000256" key="1">
    <source>
        <dbReference type="ARBA" id="ARBA00001946"/>
    </source>
</evidence>
<evidence type="ECO:0000256" key="6">
    <source>
        <dbReference type="ARBA" id="ARBA00022553"/>
    </source>
</evidence>
<dbReference type="EMBL" id="JAUTXT010000019">
    <property type="protein sequence ID" value="KAK3674559.1"/>
    <property type="molecule type" value="Genomic_DNA"/>
</dbReference>
<feature type="domain" description="Alpha-D-phosphohexomutase alpha/beta/alpha" evidence="14">
    <location>
        <begin position="338"/>
        <end position="436"/>
    </location>
</feature>
<evidence type="ECO:0000256" key="11">
    <source>
        <dbReference type="RuleBase" id="RU004326"/>
    </source>
</evidence>
<dbReference type="PANTHER" id="PTHR45745:SF1">
    <property type="entry name" value="PHOSPHOGLUCOMUTASE 2B-RELATED"/>
    <property type="match status" value="1"/>
</dbReference>
<dbReference type="FunFam" id="3.40.120.10:FF:000035">
    <property type="entry name" value="Pgm3p"/>
    <property type="match status" value="1"/>
</dbReference>
<evidence type="ECO:0000259" key="13">
    <source>
        <dbReference type="Pfam" id="PF02879"/>
    </source>
</evidence>
<evidence type="ECO:0000256" key="5">
    <source>
        <dbReference type="ARBA" id="ARBA00022526"/>
    </source>
</evidence>
<accession>A0AAE0WMV0</accession>
<organism evidence="15 16">
    <name type="scientific">Recurvomyces mirabilis</name>
    <dbReference type="NCBI Taxonomy" id="574656"/>
    <lineage>
        <taxon>Eukaryota</taxon>
        <taxon>Fungi</taxon>
        <taxon>Dikarya</taxon>
        <taxon>Ascomycota</taxon>
        <taxon>Pezizomycotina</taxon>
        <taxon>Dothideomycetes</taxon>
        <taxon>Dothideomycetidae</taxon>
        <taxon>Mycosphaerellales</taxon>
        <taxon>Teratosphaeriaceae</taxon>
        <taxon>Recurvomyces</taxon>
    </lineage>
</organism>
<sequence length="591" mass="64517">MATISTTPGSMSSTSVQELAQKWLQQDRDPETRKEIQDLLSVGDDVALESRLRRRIAFGTAGLRSSMQAGYAHMNSLTVLQASQGLATYILGQQSSHSVPPQAVVMGYDARYNSEKFARLAAAAFIAKGLDVLWFGELVHTPMVPFAVEHFSAAAGVMITASHNPARDNGYKVYWANGCQIIPPRDKDIATAIDLETDILSWDHNAIETSSAVRNILAEARGAYKRAIQILARPAKHGNMLPFTYTPMHGVGLPFMQEAVEILGFTDHGMYVVAAQANPDADFPTVPFPNPEEKGALNLAMEEATASGSQLIIANDPDADRFAAAEYLDDGRWHQFTGNEMGALLAAYVLETSSVERDQMAMLASTVSSRMLQAIAEKEGFRFQSTLTGFKYLGNVAQQMRERGLKPVYAYEEAIGYMFPSVVWDKDGIAAATVFLLARRKWHAEGLTPWRKLQSLFEHYGYFADANTYLISPSPEVTSATFAAIRNSSHGTPPTHIGKRKVRRWRDLTTGYDSGSADGTPDLPVDTAAQMITCWLDDAVFTARGSGTEPKIKLYVEAIGAASSAAAKTIANDVLKDLVSEWFPGLRLAGI</sequence>
<dbReference type="GO" id="GO:0006166">
    <property type="term" value="P:purine ribonucleoside salvage"/>
    <property type="evidence" value="ECO:0007669"/>
    <property type="project" value="TreeGrafter"/>
</dbReference>
<dbReference type="PROSITE" id="PS00710">
    <property type="entry name" value="PGM_PMM"/>
    <property type="match status" value="1"/>
</dbReference>
<evidence type="ECO:0000256" key="10">
    <source>
        <dbReference type="ARBA" id="ARBA00023277"/>
    </source>
</evidence>
<reference evidence="15" key="1">
    <citation type="submission" date="2023-07" db="EMBL/GenBank/DDBJ databases">
        <title>Black Yeasts Isolated from many extreme environments.</title>
        <authorList>
            <person name="Coleine C."/>
            <person name="Stajich J.E."/>
            <person name="Selbmann L."/>
        </authorList>
    </citation>
    <scope>NUCLEOTIDE SEQUENCE</scope>
    <source>
        <strain evidence="15">CCFEE 5485</strain>
    </source>
</reference>
<dbReference type="InterPro" id="IPR016055">
    <property type="entry name" value="A-D-PHexomutase_a/b/a-I/II/III"/>
</dbReference>
<dbReference type="GO" id="GO:0005634">
    <property type="term" value="C:nucleus"/>
    <property type="evidence" value="ECO:0007669"/>
    <property type="project" value="TreeGrafter"/>
</dbReference>
<keyword evidence="8 11" id="KW-0460">Magnesium</keyword>